<protein>
    <submittedName>
        <fullName evidence="2">ATP-binding cassette domain-containing protein</fullName>
    </submittedName>
</protein>
<accession>A0A3R6I2R0</accession>
<dbReference type="PANTHER" id="PTHR43119">
    <property type="entry name" value="ABC TRANSPORT PROTEIN ATP-BINDING COMPONENT-RELATED"/>
    <property type="match status" value="1"/>
</dbReference>
<dbReference type="InterPro" id="IPR027417">
    <property type="entry name" value="P-loop_NTPase"/>
</dbReference>
<reference evidence="2 3" key="1">
    <citation type="submission" date="2018-08" db="EMBL/GenBank/DDBJ databases">
        <title>A genome reference for cultivated species of the human gut microbiota.</title>
        <authorList>
            <person name="Zou Y."/>
            <person name="Xue W."/>
            <person name="Luo G."/>
        </authorList>
    </citation>
    <scope>NUCLEOTIDE SEQUENCE [LARGE SCALE GENOMIC DNA]</scope>
    <source>
        <strain evidence="2 3">AF42-9</strain>
    </source>
</reference>
<organism evidence="2 3">
    <name type="scientific">Leyella stercorea</name>
    <dbReference type="NCBI Taxonomy" id="363265"/>
    <lineage>
        <taxon>Bacteria</taxon>
        <taxon>Pseudomonadati</taxon>
        <taxon>Bacteroidota</taxon>
        <taxon>Bacteroidia</taxon>
        <taxon>Bacteroidales</taxon>
        <taxon>Prevotellaceae</taxon>
        <taxon>Leyella</taxon>
    </lineage>
</organism>
<feature type="domain" description="ABC transporter" evidence="1">
    <location>
        <begin position="19"/>
        <end position="163"/>
    </location>
</feature>
<dbReference type="Proteomes" id="UP000286598">
    <property type="component" value="Unassembled WGS sequence"/>
</dbReference>
<keyword evidence="2" id="KW-0547">Nucleotide-binding</keyword>
<dbReference type="SUPFAM" id="SSF52540">
    <property type="entry name" value="P-loop containing nucleoside triphosphate hydrolases"/>
    <property type="match status" value="1"/>
</dbReference>
<dbReference type="Gene3D" id="3.40.50.300">
    <property type="entry name" value="P-loop containing nucleotide triphosphate hydrolases"/>
    <property type="match status" value="1"/>
</dbReference>
<dbReference type="Pfam" id="PF00005">
    <property type="entry name" value="ABC_tran"/>
    <property type="match status" value="1"/>
</dbReference>
<evidence type="ECO:0000313" key="2">
    <source>
        <dbReference type="EMBL" id="RHK51586.1"/>
    </source>
</evidence>
<dbReference type="OrthoDB" id="1119394at2"/>
<evidence type="ECO:0000259" key="1">
    <source>
        <dbReference type="Pfam" id="PF00005"/>
    </source>
</evidence>
<comment type="caution">
    <text evidence="2">The sequence shown here is derived from an EMBL/GenBank/DDBJ whole genome shotgun (WGS) entry which is preliminary data.</text>
</comment>
<name>A0A3R6I2R0_9BACT</name>
<dbReference type="EMBL" id="QRNO01000014">
    <property type="protein sequence ID" value="RHK51586.1"/>
    <property type="molecule type" value="Genomic_DNA"/>
</dbReference>
<evidence type="ECO:0000313" key="3">
    <source>
        <dbReference type="Proteomes" id="UP000286598"/>
    </source>
</evidence>
<dbReference type="GO" id="GO:0005524">
    <property type="term" value="F:ATP binding"/>
    <property type="evidence" value="ECO:0007669"/>
    <property type="project" value="UniProtKB-KW"/>
</dbReference>
<gene>
    <name evidence="2" type="ORF">DW060_04110</name>
</gene>
<sequence>MIFEFKNATAVKGGETLFSDVSFVAQPGDAVAVTGNAESRKALLLAMLGMRPLKSGWVSIDGEPVTATTGTYFRQFIAYQPDSLDFEGLTVQEVAKSQFALKVNADYAYSAKAVAAELMRLGVADDCMQKGFDEMEEAVAQRASLTLVGMFERQLLLLDNPTSRQNEAGCRLVADYIMQKRSEGVALIVATGDQTLLAVCNKRVNL</sequence>
<keyword evidence="3" id="KW-1185">Reference proteome</keyword>
<dbReference type="InterPro" id="IPR003439">
    <property type="entry name" value="ABC_transporter-like_ATP-bd"/>
</dbReference>
<dbReference type="PANTHER" id="PTHR43119:SF1">
    <property type="entry name" value="ABC TRANSPORTER DOMAIN-CONTAINING PROTEIN"/>
    <property type="match status" value="1"/>
</dbReference>
<dbReference type="AlphaFoldDB" id="A0A3R6I2R0"/>
<proteinExistence type="predicted"/>
<keyword evidence="2" id="KW-0067">ATP-binding</keyword>
<dbReference type="GO" id="GO:0016887">
    <property type="term" value="F:ATP hydrolysis activity"/>
    <property type="evidence" value="ECO:0007669"/>
    <property type="project" value="InterPro"/>
</dbReference>